<evidence type="ECO:0000259" key="3">
    <source>
        <dbReference type="PROSITE" id="PS51253"/>
    </source>
</evidence>
<dbReference type="InterPro" id="IPR006600">
    <property type="entry name" value="HTH_CenpB_DNA-bd_dom"/>
</dbReference>
<keyword evidence="5" id="KW-1185">Reference proteome</keyword>
<gene>
    <name evidence="4" type="ORF">NQ318_008058</name>
</gene>
<dbReference type="InterPro" id="IPR004875">
    <property type="entry name" value="DDE_SF_endonuclease_dom"/>
</dbReference>
<feature type="region of interest" description="Disordered" evidence="2">
    <location>
        <begin position="604"/>
        <end position="632"/>
    </location>
</feature>
<comment type="caution">
    <text evidence="4">The sequence shown here is derived from an EMBL/GenBank/DDBJ whole genome shotgun (WGS) entry which is preliminary data.</text>
</comment>
<reference evidence="4" key="1">
    <citation type="journal article" date="2023" name="Insect Mol. Biol.">
        <title>Genome sequencing provides insights into the evolution of gene families encoding plant cell wall-degrading enzymes in longhorned beetles.</title>
        <authorList>
            <person name="Shin N.R."/>
            <person name="Okamura Y."/>
            <person name="Kirsch R."/>
            <person name="Pauchet Y."/>
        </authorList>
    </citation>
    <scope>NUCLEOTIDE SEQUENCE</scope>
    <source>
        <strain evidence="4">AMC_N1</strain>
    </source>
</reference>
<keyword evidence="1" id="KW-0238">DNA-binding</keyword>
<evidence type="ECO:0000256" key="2">
    <source>
        <dbReference type="SAM" id="MobiDB-lite"/>
    </source>
</evidence>
<dbReference type="AlphaFoldDB" id="A0AAV8YN96"/>
<evidence type="ECO:0000256" key="1">
    <source>
        <dbReference type="ARBA" id="ARBA00023125"/>
    </source>
</evidence>
<dbReference type="Pfam" id="PF03184">
    <property type="entry name" value="DDE_1"/>
    <property type="match status" value="1"/>
</dbReference>
<accession>A0AAV8YN96</accession>
<dbReference type="PANTHER" id="PTHR19303:SF74">
    <property type="entry name" value="POGO TRANSPOSABLE ELEMENT WITH KRAB DOMAIN"/>
    <property type="match status" value="1"/>
</dbReference>
<dbReference type="EMBL" id="JAPWTK010000064">
    <property type="protein sequence ID" value="KAJ8952744.1"/>
    <property type="molecule type" value="Genomic_DNA"/>
</dbReference>
<organism evidence="4 5">
    <name type="scientific">Aromia moschata</name>
    <dbReference type="NCBI Taxonomy" id="1265417"/>
    <lineage>
        <taxon>Eukaryota</taxon>
        <taxon>Metazoa</taxon>
        <taxon>Ecdysozoa</taxon>
        <taxon>Arthropoda</taxon>
        <taxon>Hexapoda</taxon>
        <taxon>Insecta</taxon>
        <taxon>Pterygota</taxon>
        <taxon>Neoptera</taxon>
        <taxon>Endopterygota</taxon>
        <taxon>Coleoptera</taxon>
        <taxon>Polyphaga</taxon>
        <taxon>Cucujiformia</taxon>
        <taxon>Chrysomeloidea</taxon>
        <taxon>Cerambycidae</taxon>
        <taxon>Cerambycinae</taxon>
        <taxon>Callichromatini</taxon>
        <taxon>Aromia</taxon>
    </lineage>
</organism>
<proteinExistence type="predicted"/>
<dbReference type="InterPro" id="IPR050863">
    <property type="entry name" value="CenT-Element_Derived"/>
</dbReference>
<protein>
    <recommendedName>
        <fullName evidence="3">HTH CENPB-type domain-containing protein</fullName>
    </recommendedName>
</protein>
<dbReference type="PROSITE" id="PS51253">
    <property type="entry name" value="HTH_CENPB"/>
    <property type="match status" value="1"/>
</dbReference>
<dbReference type="Proteomes" id="UP001162162">
    <property type="component" value="Unassembled WGS sequence"/>
</dbReference>
<dbReference type="GO" id="GO:0003677">
    <property type="term" value="F:DNA binding"/>
    <property type="evidence" value="ECO:0007669"/>
    <property type="project" value="UniProtKB-KW"/>
</dbReference>
<dbReference type="PANTHER" id="PTHR19303">
    <property type="entry name" value="TRANSPOSON"/>
    <property type="match status" value="1"/>
</dbReference>
<evidence type="ECO:0000313" key="4">
    <source>
        <dbReference type="EMBL" id="KAJ8952744.1"/>
    </source>
</evidence>
<feature type="domain" description="HTH CENPB-type" evidence="3">
    <location>
        <begin position="24"/>
        <end position="99"/>
    </location>
</feature>
<dbReference type="GO" id="GO:0005634">
    <property type="term" value="C:nucleus"/>
    <property type="evidence" value="ECO:0007669"/>
    <property type="project" value="TreeGrafter"/>
</dbReference>
<sequence>MAASGQILETACKIFAKYKNLKKVSHGPSPVLSVEEEHTLVEWILECQRKGFPRRKTDIKISVKKYLDEVKRTSIFRDNLPGDKWFNAFLRRPVNLRVRTSEAVTNASSQISAKDIKSWFIKVQSYLKEKELFLILDDPAIIFNGDETAFMLCPKKSKIVAQKGSKDVYEVDTASAKSNLTVMFSFCANGLTTPPMIIYPYKRMPKDILNNFPDGWGLGYSDNGWMKAELFYEYIANVFHKSLVANGVKFTVILFVDGHKTHMTIQLSKLCNDLEIILIALYPSATRILQPADVAAFKPLKNDWKDVILDWRRNNPMRQLSKQDFAPHVDYPWNFSAIDIKKCLGKTFENHNEQPVEINNPQEIITYDKFCAVVGDETIQKFRNLKGKQPDKQDDAVYDVWKIFKVQNAIKSKDNEMLIGKVVSGDDRMESFPEGEYEERQDKRTSNFEDAGRYVAYTSDVETQSLDEGYTYLMDITGLSAQPPESKENEVVTFNLEDIPIVFTEPNKFNENNITIDIVNPDQEYNKHVDVQNNDNDKENSLVNYLTWPGTPERKNKHRTYINTTHPSGSAPIGDCVGCRFVSNLYHGITERLSKLTESTVDGQLSARSEIPPPTNPLKMFDTEGFQTGLDV</sequence>
<name>A0AAV8YN96_9CUCU</name>
<evidence type="ECO:0000313" key="5">
    <source>
        <dbReference type="Proteomes" id="UP001162162"/>
    </source>
</evidence>